<proteinExistence type="predicted"/>
<name>A0AA88GQM1_NAELO</name>
<keyword evidence="1" id="KW-0677">Repeat</keyword>
<dbReference type="SUPFAM" id="SSF101898">
    <property type="entry name" value="NHL repeat"/>
    <property type="match status" value="1"/>
</dbReference>
<sequence length="364" mass="41486">MQQTSLTTLFLDSTTVVGLHSSSLEGQTGFSVYNGDRNDQDRTEYLNNIVACNEYFMKLKEKMMKSKIRKTKSFSMSLNCHNVILVSDTLNDRIKVFNATTKQFVTSIHAPSTKPWFLCVQEKYNGSDYDALIFDCTGDKRAYKYDLHGLLLYYTNLGDNSQNHDQQEYPFIWKSTEFLSPQGIAIFDSKKEVYICDKFESISVLDAATGLLKHKINLGVGLSGIFFTNDEHLLLTEWIFFNTKHGFSMYSISPPERCSSNGQPSNHTEDWEPVFELKQTGTMSGEFSYPSTIIFDNTSKHIILGDFGNNRIQFFDIDGNFVTSFGEMGGSASQLHHPEGMCLNEETGELLVVDQYNHRIQIYR</sequence>
<dbReference type="GO" id="GO:0000209">
    <property type="term" value="P:protein polyubiquitination"/>
    <property type="evidence" value="ECO:0007669"/>
    <property type="project" value="TreeGrafter"/>
</dbReference>
<dbReference type="Pfam" id="PF01436">
    <property type="entry name" value="NHL"/>
    <property type="match status" value="1"/>
</dbReference>
<dbReference type="Proteomes" id="UP000816034">
    <property type="component" value="Unassembled WGS sequence"/>
</dbReference>
<dbReference type="PANTHER" id="PTHR24104">
    <property type="entry name" value="E3 UBIQUITIN-PROTEIN LIGASE NHLRC1-RELATED"/>
    <property type="match status" value="1"/>
</dbReference>
<gene>
    <name evidence="3" type="ORF">C9374_005580</name>
</gene>
<evidence type="ECO:0000256" key="1">
    <source>
        <dbReference type="ARBA" id="ARBA00022737"/>
    </source>
</evidence>
<dbReference type="InterPro" id="IPR011042">
    <property type="entry name" value="6-blade_b-propeller_TolB-like"/>
</dbReference>
<dbReference type="GO" id="GO:0043161">
    <property type="term" value="P:proteasome-mediated ubiquitin-dependent protein catabolic process"/>
    <property type="evidence" value="ECO:0007669"/>
    <property type="project" value="TreeGrafter"/>
</dbReference>
<dbReference type="Gene3D" id="2.120.10.30">
    <property type="entry name" value="TolB, C-terminal domain"/>
    <property type="match status" value="2"/>
</dbReference>
<feature type="repeat" description="NHL" evidence="2">
    <location>
        <begin position="322"/>
        <end position="364"/>
    </location>
</feature>
<organism evidence="3 4">
    <name type="scientific">Naegleria lovaniensis</name>
    <name type="common">Amoeba</name>
    <dbReference type="NCBI Taxonomy" id="51637"/>
    <lineage>
        <taxon>Eukaryota</taxon>
        <taxon>Discoba</taxon>
        <taxon>Heterolobosea</taxon>
        <taxon>Tetramitia</taxon>
        <taxon>Eutetramitia</taxon>
        <taxon>Vahlkampfiidae</taxon>
        <taxon>Naegleria</taxon>
    </lineage>
</organism>
<dbReference type="GO" id="GO:0061630">
    <property type="term" value="F:ubiquitin protein ligase activity"/>
    <property type="evidence" value="ECO:0007669"/>
    <property type="project" value="TreeGrafter"/>
</dbReference>
<dbReference type="GeneID" id="68098035"/>
<reference evidence="3 4" key="1">
    <citation type="journal article" date="2018" name="BMC Genomics">
        <title>The genome of Naegleria lovaniensis, the basis for a comparative approach to unravel pathogenicity factors of the human pathogenic amoeba N. fowleri.</title>
        <authorList>
            <person name="Liechti N."/>
            <person name="Schurch N."/>
            <person name="Bruggmann R."/>
            <person name="Wittwer M."/>
        </authorList>
    </citation>
    <scope>NUCLEOTIDE SEQUENCE [LARGE SCALE GENOMIC DNA]</scope>
    <source>
        <strain evidence="3 4">ATCC 30569</strain>
    </source>
</reference>
<dbReference type="RefSeq" id="XP_044548057.1">
    <property type="nucleotide sequence ID" value="XM_044695346.1"/>
</dbReference>
<dbReference type="PANTHER" id="PTHR24104:SF25">
    <property type="entry name" value="PROTEIN LIN-41"/>
    <property type="match status" value="1"/>
</dbReference>
<dbReference type="CDD" id="cd05819">
    <property type="entry name" value="NHL"/>
    <property type="match status" value="1"/>
</dbReference>
<evidence type="ECO:0000256" key="2">
    <source>
        <dbReference type="PROSITE-ProRule" id="PRU00504"/>
    </source>
</evidence>
<dbReference type="InterPro" id="IPR050952">
    <property type="entry name" value="TRIM-NHL_E3_ligases"/>
</dbReference>
<dbReference type="AlphaFoldDB" id="A0AA88GQM1"/>
<evidence type="ECO:0000313" key="3">
    <source>
        <dbReference type="EMBL" id="KAG2382378.1"/>
    </source>
</evidence>
<dbReference type="GO" id="GO:0008270">
    <property type="term" value="F:zinc ion binding"/>
    <property type="evidence" value="ECO:0007669"/>
    <property type="project" value="UniProtKB-KW"/>
</dbReference>
<comment type="caution">
    <text evidence="3">The sequence shown here is derived from an EMBL/GenBank/DDBJ whole genome shotgun (WGS) entry which is preliminary data.</text>
</comment>
<dbReference type="InterPro" id="IPR001258">
    <property type="entry name" value="NHL_repeat"/>
</dbReference>
<protein>
    <submittedName>
        <fullName evidence="3">Uncharacterized protein</fullName>
    </submittedName>
</protein>
<dbReference type="PROSITE" id="PS51125">
    <property type="entry name" value="NHL"/>
    <property type="match status" value="1"/>
</dbReference>
<accession>A0AA88GQM1</accession>
<keyword evidence="4" id="KW-1185">Reference proteome</keyword>
<dbReference type="EMBL" id="PYSW02000024">
    <property type="protein sequence ID" value="KAG2382378.1"/>
    <property type="molecule type" value="Genomic_DNA"/>
</dbReference>
<evidence type="ECO:0000313" key="4">
    <source>
        <dbReference type="Proteomes" id="UP000816034"/>
    </source>
</evidence>